<keyword evidence="2" id="KW-1185">Reference proteome</keyword>
<dbReference type="Proteomes" id="UP001360953">
    <property type="component" value="Unassembled WGS sequence"/>
</dbReference>
<reference evidence="1 2" key="1">
    <citation type="submission" date="2024-04" db="EMBL/GenBank/DDBJ databases">
        <title>Phyllosticta paracitricarpa is synonymous to the EU quarantine fungus P. citricarpa based on phylogenomic analyses.</title>
        <authorList>
            <consortium name="Lawrence Berkeley National Laboratory"/>
            <person name="Van ingen-buijs V.A."/>
            <person name="Van westerhoven A.C."/>
            <person name="Haridas S."/>
            <person name="Skiadas P."/>
            <person name="Martin F."/>
            <person name="Groenewald J.Z."/>
            <person name="Crous P.W."/>
            <person name="Seidl M.F."/>
        </authorList>
    </citation>
    <scope>NUCLEOTIDE SEQUENCE [LARGE SCALE GENOMIC DNA]</scope>
    <source>
        <strain evidence="1 2">CPC 17464</strain>
    </source>
</reference>
<protein>
    <recommendedName>
        <fullName evidence="3">F-box domain-containing protein</fullName>
    </recommendedName>
</protein>
<name>A0ABR1LDM3_9PEZI</name>
<gene>
    <name evidence="1" type="ORF">J3D65DRAFT_78912</name>
</gene>
<proteinExistence type="predicted"/>
<evidence type="ECO:0000313" key="2">
    <source>
        <dbReference type="Proteomes" id="UP001360953"/>
    </source>
</evidence>
<dbReference type="EMBL" id="JBBPEH010000010">
    <property type="protein sequence ID" value="KAK7533335.1"/>
    <property type="molecule type" value="Genomic_DNA"/>
</dbReference>
<evidence type="ECO:0008006" key="3">
    <source>
        <dbReference type="Google" id="ProtNLM"/>
    </source>
</evidence>
<sequence length="420" mass="47136">MVTSAFHHPLPNTIMPPTKKFSKFETLADKLVNAVAQYLDNGDTMELRTTSKTMRDHLNSNAKLQACFRDLECPFTSIELLDLHKFMKTPLASAVVSLKLFKTDDTDDLDRFVAFDGLTPGVTQRGGALVIENPAQVRKHLKERPQRMFAELVNDLPNLKTVCFVCGEDLAQARAGSLRDPEPEDFEFLADALRRTTRTLNIDVCYEKGAVGLEWSGQERATHELWFEGYSSGSLLHPVTKTCIERPREPEDFFVVDTTYTLPVLGGHALQSLSLHRTVLSLADLRALTDARSVNGPLQNLIITQSEIYAGREGEEHRFFTHKKSPLKTSIRNLGLIRCLTLSVPWLKVFKALRKYTQLERLLFEKIVVPSGVVQFDWDGDGVLDDGSRLPSIQEPMDMNATLNKMIQCCKIPSSGSLEA</sequence>
<accession>A0ABR1LDM3</accession>
<dbReference type="RefSeq" id="XP_066652728.1">
    <property type="nucleotide sequence ID" value="XM_066804191.1"/>
</dbReference>
<evidence type="ECO:0000313" key="1">
    <source>
        <dbReference type="EMBL" id="KAK7533335.1"/>
    </source>
</evidence>
<dbReference type="GeneID" id="92037097"/>
<comment type="caution">
    <text evidence="1">The sequence shown here is derived from an EMBL/GenBank/DDBJ whole genome shotgun (WGS) entry which is preliminary data.</text>
</comment>
<organism evidence="1 2">
    <name type="scientific">Phyllosticta citribraziliensis</name>
    <dbReference type="NCBI Taxonomy" id="989973"/>
    <lineage>
        <taxon>Eukaryota</taxon>
        <taxon>Fungi</taxon>
        <taxon>Dikarya</taxon>
        <taxon>Ascomycota</taxon>
        <taxon>Pezizomycotina</taxon>
        <taxon>Dothideomycetes</taxon>
        <taxon>Dothideomycetes incertae sedis</taxon>
        <taxon>Botryosphaeriales</taxon>
        <taxon>Phyllostictaceae</taxon>
        <taxon>Phyllosticta</taxon>
    </lineage>
</organism>